<gene>
    <name evidence="1" type="ordered locus">Amuc_1374</name>
</gene>
<dbReference type="STRING" id="349741.Amuc_1374"/>
<dbReference type="KEGG" id="amu:Amuc_1374"/>
<evidence type="ECO:0000313" key="1">
    <source>
        <dbReference type="EMBL" id="ACD05198.1"/>
    </source>
</evidence>
<evidence type="ECO:0000313" key="2">
    <source>
        <dbReference type="Proteomes" id="UP000001031"/>
    </source>
</evidence>
<organism evidence="1 2">
    <name type="scientific">Akkermansia muciniphila (strain ATCC BAA-835 / DSM 22959 / JCM 33894 / BCRC 81048 / CCUG 64013 / CIP 107961 / Muc)</name>
    <dbReference type="NCBI Taxonomy" id="349741"/>
    <lineage>
        <taxon>Bacteria</taxon>
        <taxon>Pseudomonadati</taxon>
        <taxon>Verrucomicrobiota</taxon>
        <taxon>Verrucomicrobiia</taxon>
        <taxon>Verrucomicrobiales</taxon>
        <taxon>Akkermansiaceae</taxon>
        <taxon>Akkermansia</taxon>
    </lineage>
</organism>
<reference evidence="2" key="1">
    <citation type="journal article" date="2011" name="PLoS ONE">
        <title>The genome of Akkermansia muciniphila, a dedicated intestinal mucin degrader, and its use in exploring intestinal metagenomes.</title>
        <authorList>
            <person name="van Passel M.W."/>
            <person name="Kant R."/>
            <person name="Zoetendal E.G."/>
            <person name="Plugge C.M."/>
            <person name="Derrien M."/>
            <person name="Malfatti S.A."/>
            <person name="Chain P.S."/>
            <person name="Woyke T."/>
            <person name="Palva A."/>
            <person name="de Vos W.M."/>
            <person name="Smidt H."/>
        </authorList>
    </citation>
    <scope>NUCLEOTIDE SEQUENCE [LARGE SCALE GENOMIC DNA]</scope>
    <source>
        <strain evidence="2">ATCC BAA-835 / DSM 22959 / JCM 33894 / BCRC 81048 / CCUG 64013 / CIP 107961 / Muc</strain>
    </source>
</reference>
<dbReference type="EMBL" id="CP001071">
    <property type="protein sequence ID" value="ACD05198.1"/>
    <property type="molecule type" value="Genomic_DNA"/>
</dbReference>
<name>B2UKS5_AKKM8</name>
<dbReference type="AlphaFoldDB" id="B2UKS5"/>
<dbReference type="SMR" id="B2UKS5"/>
<dbReference type="BioCyc" id="AMUC349741:G1GBX-1459-MONOMER"/>
<protein>
    <submittedName>
        <fullName evidence="1">Uncharacterized protein</fullName>
    </submittedName>
</protein>
<proteinExistence type="predicted"/>
<dbReference type="HOGENOM" id="CLU_2581915_0_0_0"/>
<dbReference type="PaxDb" id="349741-Amuc_1374"/>
<keyword evidence="2" id="KW-1185">Reference proteome</keyword>
<dbReference type="Proteomes" id="UP000001031">
    <property type="component" value="Chromosome"/>
</dbReference>
<sequence length="80" mass="9205">MTSEEGTDVLLKVYESLFLQESNLVKLLENHSGGLIERDRIMSIMRRLKRLRADTYGLVTQRWLNAKLHGKEGGDEAPLY</sequence>
<accession>B2UKS5</accession>